<keyword evidence="9" id="KW-1185">Reference proteome</keyword>
<feature type="region of interest" description="Disordered" evidence="5">
    <location>
        <begin position="925"/>
        <end position="947"/>
    </location>
</feature>
<feature type="compositionally biased region" description="Basic and acidic residues" evidence="5">
    <location>
        <begin position="928"/>
        <end position="942"/>
    </location>
</feature>
<evidence type="ECO:0000256" key="1">
    <source>
        <dbReference type="ARBA" id="ARBA00022741"/>
    </source>
</evidence>
<evidence type="ECO:0000259" key="6">
    <source>
        <dbReference type="Pfam" id="PF13087"/>
    </source>
</evidence>
<dbReference type="Pfam" id="PF13087">
    <property type="entry name" value="AAA_12"/>
    <property type="match status" value="1"/>
</dbReference>
<proteinExistence type="predicted"/>
<name>A0A3E2NVN6_9SPHI</name>
<evidence type="ECO:0000259" key="7">
    <source>
        <dbReference type="Pfam" id="PF25794"/>
    </source>
</evidence>
<dbReference type="InterPro" id="IPR027417">
    <property type="entry name" value="P-loop_NTPase"/>
</dbReference>
<evidence type="ECO:0000256" key="5">
    <source>
        <dbReference type="SAM" id="MobiDB-lite"/>
    </source>
</evidence>
<keyword evidence="3 8" id="KW-0347">Helicase</keyword>
<keyword evidence="4" id="KW-0067">ATP-binding</keyword>
<dbReference type="InterPro" id="IPR047187">
    <property type="entry name" value="SF1_C_Upf1"/>
</dbReference>
<dbReference type="InterPro" id="IPR041679">
    <property type="entry name" value="DNA2/NAM7-like_C"/>
</dbReference>
<evidence type="ECO:0000256" key="4">
    <source>
        <dbReference type="ARBA" id="ARBA00022840"/>
    </source>
</evidence>
<comment type="caution">
    <text evidence="8">The sequence shown here is derived from an EMBL/GenBank/DDBJ whole genome shotgun (WGS) entry which is preliminary data.</text>
</comment>
<dbReference type="SUPFAM" id="SSF52540">
    <property type="entry name" value="P-loop containing nucleoside triphosphate hydrolases"/>
    <property type="match status" value="1"/>
</dbReference>
<dbReference type="Proteomes" id="UP000260823">
    <property type="component" value="Unassembled WGS sequence"/>
</dbReference>
<dbReference type="Gene3D" id="3.40.50.300">
    <property type="entry name" value="P-loop containing nucleotide triphosphate hydrolases"/>
    <property type="match status" value="2"/>
</dbReference>
<dbReference type="NCBIfam" id="NF047352">
    <property type="entry name" value="P_loop_sacsin"/>
    <property type="match status" value="1"/>
</dbReference>
<evidence type="ECO:0000256" key="2">
    <source>
        <dbReference type="ARBA" id="ARBA00022801"/>
    </source>
</evidence>
<dbReference type="GO" id="GO:0043139">
    <property type="term" value="F:5'-3' DNA helicase activity"/>
    <property type="evidence" value="ECO:0007669"/>
    <property type="project" value="TreeGrafter"/>
</dbReference>
<reference evidence="8 9" key="1">
    <citation type="submission" date="2018-08" db="EMBL/GenBank/DDBJ databases">
        <title>Mucilaginibacter terrae sp. nov., isolated from manganese diggings.</title>
        <authorList>
            <person name="Huang Y."/>
            <person name="Zhou Z."/>
        </authorList>
    </citation>
    <scope>NUCLEOTIDE SEQUENCE [LARGE SCALE GENOMIC DNA]</scope>
    <source>
        <strain evidence="8 9">ZH6</strain>
    </source>
</reference>
<dbReference type="PANTHER" id="PTHR43788">
    <property type="entry name" value="DNA2/NAM7 HELICASE FAMILY MEMBER"/>
    <property type="match status" value="1"/>
</dbReference>
<accession>A0A3E2NVN6</accession>
<evidence type="ECO:0000313" key="9">
    <source>
        <dbReference type="Proteomes" id="UP000260823"/>
    </source>
</evidence>
<evidence type="ECO:0000313" key="8">
    <source>
        <dbReference type="EMBL" id="RFZ85086.1"/>
    </source>
</evidence>
<dbReference type="Gene3D" id="3.30.565.10">
    <property type="entry name" value="Histidine kinase-like ATPase, C-terminal domain"/>
    <property type="match status" value="1"/>
</dbReference>
<dbReference type="GO" id="GO:0016787">
    <property type="term" value="F:hydrolase activity"/>
    <property type="evidence" value="ECO:0007669"/>
    <property type="project" value="UniProtKB-KW"/>
</dbReference>
<keyword evidence="2" id="KW-0378">Hydrolase</keyword>
<dbReference type="InterPro" id="IPR050534">
    <property type="entry name" value="Coronavir_polyprotein_1ab"/>
</dbReference>
<dbReference type="InterPro" id="IPR058210">
    <property type="entry name" value="SACS/Nov_dom"/>
</dbReference>
<dbReference type="CDD" id="cd18808">
    <property type="entry name" value="SF1_C_Upf1"/>
    <property type="match status" value="1"/>
</dbReference>
<keyword evidence="1" id="KW-0547">Nucleotide-binding</keyword>
<organism evidence="8 9">
    <name type="scientific">Mucilaginibacter terrenus</name>
    <dbReference type="NCBI Taxonomy" id="2482727"/>
    <lineage>
        <taxon>Bacteria</taxon>
        <taxon>Pseudomonadati</taxon>
        <taxon>Bacteroidota</taxon>
        <taxon>Sphingobacteriia</taxon>
        <taxon>Sphingobacteriales</taxon>
        <taxon>Sphingobacteriaceae</taxon>
        <taxon>Mucilaginibacter</taxon>
    </lineage>
</organism>
<dbReference type="RefSeq" id="WP_117381987.1">
    <property type="nucleotide sequence ID" value="NZ_QWDE01000001.1"/>
</dbReference>
<dbReference type="SUPFAM" id="SSF55874">
    <property type="entry name" value="ATPase domain of HSP90 chaperone/DNA topoisomerase II/histidine kinase"/>
    <property type="match status" value="1"/>
</dbReference>
<gene>
    <name evidence="8" type="ORF">DYU05_05650</name>
</gene>
<dbReference type="OrthoDB" id="9757917at2"/>
<feature type="domain" description="Sacsin/Nov" evidence="7">
    <location>
        <begin position="35"/>
        <end position="135"/>
    </location>
</feature>
<sequence length="1605" mass="185419">MTLQKNHLARLQEIKQRDVEVLLKKAYRGIWETAIKKYSDSAHFVYELLQNADDTKASWVEFRLEANGLWFKHNGSVRFSISNPDNEDEDVENGKLGHINAITSIGNSTKIDEQKIGKFGIGFKAVFAYSMSPHIYDDNFNFKLENYIVPKEIESLNGQRAAGETVFYFPFNHISKLPKDAYTEIEDKLDSLFQPNLFLTNLEKITWKSNGKKGIYSKRTLKTEQFDNIRADLTEVESVENEVNRKELIWLFSTGVSHKQLTSHHRIYVGFFVQDQKELETGYTYEAFCFFPTKEETKLGFVIQAPFLLTDSREGIKAGEQWNLEIMQLAAKLGANSLPILKTIGERDKTYLLNDSILELIPYKESDFVDVGSKAKISFKPFYTEILKKFRADQLLPGRNGKYYKTAKAYWASDPELAELFSDQQISKLMGNPDSGLVFVSKGQKQLNQANKSLESYINSIINDTLDPKKLLRRIDAAFLEAQSNEWLLKFYAYLGGRKSLWDDKEKLAQKRPILLNQNRNAIIPFNDDLTAPNIFLPSERVTSYDTIYKPFTEDEEAMDFFKGLGIGKPDLRAEIFKTIIPQYKDGFDYDDKDKILAHFESFLSYYDACPASLQRDYLDKLQETCFIATRKASEPDTIYFCNPQSVYLPSEKLNKYFAHANEVYILDEDYYLDFIHSPRKNSFYSFLLSLGCSNQPRLLNRKLESNYENKERFGLEEIEVSQTYVSNQIITDTILEGLEEAVSTINPEISALIWEYLLSHVHGKSSYSLESSIMGNFRYVPKWNQYAKSQKFESTLSSILKNDKWLFDKEGNVKSASEIQREELNEIYTAQDLDISTFLDFLGIESPEDELDLSEDQRAAYLLGKKLQQEGITEEELAEALSMIKAKKKSAGSQGNRNEDEEGFMDEAIEDTLDRLKKGIKKKRKARAENQEEENQQKDQEPPELIVDQDDYIKPSVDLQRKIDKLKEQTEAQIEDLTRIEKLNEIVDESEMYSYAWFKALLELEYLSSSESNTNGKEISIQFTKAEKEPDTERTLILKHPNRYIPQSIEDIGDLQIRLYFGDESKTVTVEVVSVKEYTLRAKLKKSADISEIDLSKVNRIVIDIKNPVFILEELRKAFSQLGLDDHHNLQQSLPEDIRFIFGPPGTGKTTYLATNEIIPLMQQDENLKVLVLTPTNKSADVLTKRIIEKMGDDETYHHWLLRFGNTSDESLGDNPVVIDKAFDIRYKPKNTTITTIARFAYDYFQPEIHSERLHLKFLQWDYIIIDEASMVNLASIAYVLYQKPDAKFVVAGDPFQIQPITLINHWKDMNIYSMVNLDRFVEPATVPHDFEIVNLRKQYRAVPTIGNIFSHFTYNGILEHHRTGEEQKQLSVKGFDFKDINIIKFPVAKFESIYKPNTLNKSNYQIYSALFTVEFAKSLAFQIQSSHDDNFRIGIICPYKAQATLIEKLLAQQFEDTEKVEIQIGTIHGFQGDECDIIISIFNPPYSISKHSGMFLNKQNILNVSISRARDYLFIIMPDDNTQDIENLYKVKKIERLIYRHAPSNHSVYKAAQVEEIMFGSDTFIYDNSFATSHQTVNVYSKPERKYEVRCEEIAVDVQIKHK</sequence>
<feature type="domain" description="DNA2/NAM7 helicase-like C-terminal" evidence="6">
    <location>
        <begin position="1333"/>
        <end position="1518"/>
    </location>
</feature>
<dbReference type="EMBL" id="QWDE01000001">
    <property type="protein sequence ID" value="RFZ85086.1"/>
    <property type="molecule type" value="Genomic_DNA"/>
</dbReference>
<evidence type="ECO:0000256" key="3">
    <source>
        <dbReference type="ARBA" id="ARBA00022806"/>
    </source>
</evidence>
<protein>
    <submittedName>
        <fullName evidence="8">DNA helicase</fullName>
    </submittedName>
</protein>
<dbReference type="Pfam" id="PF25794">
    <property type="entry name" value="SACS"/>
    <property type="match status" value="1"/>
</dbReference>
<feature type="region of interest" description="Disordered" evidence="5">
    <location>
        <begin position="888"/>
        <end position="908"/>
    </location>
</feature>
<dbReference type="GO" id="GO:0005524">
    <property type="term" value="F:ATP binding"/>
    <property type="evidence" value="ECO:0007669"/>
    <property type="project" value="UniProtKB-KW"/>
</dbReference>
<dbReference type="InterPro" id="IPR036890">
    <property type="entry name" value="HATPase_C_sf"/>
</dbReference>
<dbReference type="Pfam" id="PF13245">
    <property type="entry name" value="AAA_19"/>
    <property type="match status" value="1"/>
</dbReference>
<dbReference type="PANTHER" id="PTHR43788:SF8">
    <property type="entry name" value="DNA-BINDING PROTEIN SMUBP-2"/>
    <property type="match status" value="1"/>
</dbReference>